<dbReference type="Proteomes" id="UP000188320">
    <property type="component" value="Unassembled WGS sequence"/>
</dbReference>
<evidence type="ECO:0000313" key="2">
    <source>
        <dbReference type="EMBL" id="OMH84902.1"/>
    </source>
</evidence>
<protein>
    <submittedName>
        <fullName evidence="2">Galactose-1-phosphate uridylyltransferase</fullName>
    </submittedName>
</protein>
<dbReference type="PANTHER" id="PTHR11943:SF1">
    <property type="entry name" value="GALACTOSE-1-PHOSPHATE URIDYLYLTRANSFERASE"/>
    <property type="match status" value="1"/>
</dbReference>
<comment type="caution">
    <text evidence="2">The sequence shown here is derived from an EMBL/GenBank/DDBJ whole genome shotgun (WGS) entry which is preliminary data.</text>
</comment>
<dbReference type="GO" id="GO:0005737">
    <property type="term" value="C:cytoplasm"/>
    <property type="evidence" value="ECO:0007669"/>
    <property type="project" value="TreeGrafter"/>
</dbReference>
<sequence length="200" mass="22955">MGCSNPHPHCQVWALNKLVGEPYKEMVSFEMFSEQNNQKCLLCEYTRVELLNEQHDAKNRVFYKNASFVAIVPFWAVWPFELLIVSRKHLASIAEITSPTIAPESHGGPTVLDDFSDILLVVNRTYDKLFSCIFPFSMGIHQSPTLNDPKMDLFHFHMHFYPPLLRGKNVKKFLVGFELLAEPQRDITVESAAKTLRSLL</sequence>
<dbReference type="GO" id="GO:0033499">
    <property type="term" value="P:galactose catabolic process via UDP-galactose, Leloir pathway"/>
    <property type="evidence" value="ECO:0007669"/>
    <property type="project" value="TreeGrafter"/>
</dbReference>
<dbReference type="GO" id="GO:0008108">
    <property type="term" value="F:UDP-glucose:hexose-1-phosphate uridylyltransferase activity"/>
    <property type="evidence" value="ECO:0007669"/>
    <property type="project" value="InterPro"/>
</dbReference>
<evidence type="ECO:0000259" key="1">
    <source>
        <dbReference type="Pfam" id="PF02744"/>
    </source>
</evidence>
<dbReference type="InterPro" id="IPR001937">
    <property type="entry name" value="GalP_UDPtransf1"/>
</dbReference>
<accession>A0A1R1PVJ4</accession>
<dbReference type="SUPFAM" id="SSF54197">
    <property type="entry name" value="HIT-like"/>
    <property type="match status" value="2"/>
</dbReference>
<keyword evidence="2" id="KW-0548">Nucleotidyltransferase</keyword>
<dbReference type="GO" id="GO:0008270">
    <property type="term" value="F:zinc ion binding"/>
    <property type="evidence" value="ECO:0007669"/>
    <property type="project" value="InterPro"/>
</dbReference>
<organism evidence="2 3">
    <name type="scientific">Zancudomyces culisetae</name>
    <name type="common">Gut fungus</name>
    <name type="synonym">Smittium culisetae</name>
    <dbReference type="NCBI Taxonomy" id="1213189"/>
    <lineage>
        <taxon>Eukaryota</taxon>
        <taxon>Fungi</taxon>
        <taxon>Fungi incertae sedis</taxon>
        <taxon>Zoopagomycota</taxon>
        <taxon>Kickxellomycotina</taxon>
        <taxon>Harpellomycetes</taxon>
        <taxon>Harpellales</taxon>
        <taxon>Legeriomycetaceae</taxon>
        <taxon>Zancudomyces</taxon>
    </lineage>
</organism>
<dbReference type="AlphaFoldDB" id="A0A1R1PVJ4"/>
<proteinExistence type="predicted"/>
<feature type="domain" description="Galactose-1-phosphate uridyl transferase C-terminal" evidence="1">
    <location>
        <begin position="29"/>
        <end position="199"/>
    </location>
</feature>
<evidence type="ECO:0000313" key="3">
    <source>
        <dbReference type="Proteomes" id="UP000188320"/>
    </source>
</evidence>
<dbReference type="InterPro" id="IPR005850">
    <property type="entry name" value="GalP_Utransf_C"/>
</dbReference>
<dbReference type="OrthoDB" id="418412at2759"/>
<dbReference type="EMBL" id="LSSK01000132">
    <property type="protein sequence ID" value="OMH84902.1"/>
    <property type="molecule type" value="Genomic_DNA"/>
</dbReference>
<dbReference type="InterPro" id="IPR036265">
    <property type="entry name" value="HIT-like_sf"/>
</dbReference>
<dbReference type="Pfam" id="PF02744">
    <property type="entry name" value="GalP_UDP_tr_C"/>
    <property type="match status" value="1"/>
</dbReference>
<reference evidence="3" key="1">
    <citation type="submission" date="2017-01" db="EMBL/GenBank/DDBJ databases">
        <authorList>
            <person name="Wang Y."/>
            <person name="White M."/>
            <person name="Kvist S."/>
            <person name="Moncalvo J.-M."/>
        </authorList>
    </citation>
    <scope>NUCLEOTIDE SEQUENCE [LARGE SCALE GENOMIC DNA]</scope>
    <source>
        <strain evidence="3">COL-18-3</strain>
    </source>
</reference>
<name>A0A1R1PVJ4_ZANCU</name>
<keyword evidence="3" id="KW-1185">Reference proteome</keyword>
<gene>
    <name evidence="2" type="ORF">AX774_g1557</name>
</gene>
<dbReference type="PANTHER" id="PTHR11943">
    <property type="entry name" value="GALACTOSE-1-PHOSPHATE URIDYLYLTRANSFERASE"/>
    <property type="match status" value="1"/>
</dbReference>
<dbReference type="NCBIfam" id="TIGR00209">
    <property type="entry name" value="galT_1"/>
    <property type="match status" value="1"/>
</dbReference>
<dbReference type="Gene3D" id="3.30.428.10">
    <property type="entry name" value="HIT-like"/>
    <property type="match status" value="1"/>
</dbReference>
<keyword evidence="2" id="KW-0808">Transferase</keyword>